<dbReference type="RefSeq" id="WP_145787749.1">
    <property type="nucleotide sequence ID" value="NZ_BAAABR010000026.1"/>
</dbReference>
<evidence type="ECO:0000256" key="3">
    <source>
        <dbReference type="ARBA" id="ARBA00023163"/>
    </source>
</evidence>
<dbReference type="PANTHER" id="PTHR44846">
    <property type="entry name" value="MANNOSYL-D-GLYCERATE TRANSPORT/METABOLISM SYSTEM REPRESSOR MNGR-RELATED"/>
    <property type="match status" value="1"/>
</dbReference>
<dbReference type="Pfam" id="PF00392">
    <property type="entry name" value="GntR"/>
    <property type="match status" value="1"/>
</dbReference>
<dbReference type="InterPro" id="IPR036388">
    <property type="entry name" value="WH-like_DNA-bd_sf"/>
</dbReference>
<keyword evidence="7" id="KW-1185">Reference proteome</keyword>
<dbReference type="GO" id="GO:0003700">
    <property type="term" value="F:DNA-binding transcription factor activity"/>
    <property type="evidence" value="ECO:0007669"/>
    <property type="project" value="InterPro"/>
</dbReference>
<feature type="region of interest" description="Disordered" evidence="4">
    <location>
        <begin position="257"/>
        <end position="277"/>
    </location>
</feature>
<accession>A0A561EK08</accession>
<dbReference type="InterPro" id="IPR036390">
    <property type="entry name" value="WH_DNA-bd_sf"/>
</dbReference>
<dbReference type="EMBL" id="VIVR01000001">
    <property type="protein sequence ID" value="TWE15944.1"/>
    <property type="molecule type" value="Genomic_DNA"/>
</dbReference>
<evidence type="ECO:0000313" key="7">
    <source>
        <dbReference type="Proteomes" id="UP000318416"/>
    </source>
</evidence>
<evidence type="ECO:0000256" key="1">
    <source>
        <dbReference type="ARBA" id="ARBA00023015"/>
    </source>
</evidence>
<dbReference type="PANTHER" id="PTHR44846:SF1">
    <property type="entry name" value="MANNOSYL-D-GLYCERATE TRANSPORT_METABOLISM SYSTEM REPRESSOR MNGR-RELATED"/>
    <property type="match status" value="1"/>
</dbReference>
<keyword evidence="3" id="KW-0804">Transcription</keyword>
<dbReference type="GO" id="GO:0045892">
    <property type="term" value="P:negative regulation of DNA-templated transcription"/>
    <property type="evidence" value="ECO:0007669"/>
    <property type="project" value="TreeGrafter"/>
</dbReference>
<dbReference type="OrthoDB" id="3872970at2"/>
<dbReference type="AlphaFoldDB" id="A0A561EK08"/>
<dbReference type="Gene3D" id="1.10.10.10">
    <property type="entry name" value="Winged helix-like DNA-binding domain superfamily/Winged helix DNA-binding domain"/>
    <property type="match status" value="1"/>
</dbReference>
<keyword evidence="1" id="KW-0805">Transcription regulation</keyword>
<dbReference type="Proteomes" id="UP000318416">
    <property type="component" value="Unassembled WGS sequence"/>
</dbReference>
<organism evidence="6 7">
    <name type="scientific">Kitasatospora atroaurantiaca</name>
    <dbReference type="NCBI Taxonomy" id="285545"/>
    <lineage>
        <taxon>Bacteria</taxon>
        <taxon>Bacillati</taxon>
        <taxon>Actinomycetota</taxon>
        <taxon>Actinomycetes</taxon>
        <taxon>Kitasatosporales</taxon>
        <taxon>Streptomycetaceae</taxon>
        <taxon>Kitasatospora</taxon>
    </lineage>
</organism>
<evidence type="ECO:0000256" key="4">
    <source>
        <dbReference type="SAM" id="MobiDB-lite"/>
    </source>
</evidence>
<keyword evidence="2" id="KW-0238">DNA-binding</keyword>
<reference evidence="6 7" key="1">
    <citation type="submission" date="2019-06" db="EMBL/GenBank/DDBJ databases">
        <title>Sequencing the genomes of 1000 actinobacteria strains.</title>
        <authorList>
            <person name="Klenk H.-P."/>
        </authorList>
    </citation>
    <scope>NUCLEOTIDE SEQUENCE [LARGE SCALE GENOMIC DNA]</scope>
    <source>
        <strain evidence="6 7">DSM 41649</strain>
    </source>
</reference>
<dbReference type="CDD" id="cd07377">
    <property type="entry name" value="WHTH_GntR"/>
    <property type="match status" value="1"/>
</dbReference>
<dbReference type="InterPro" id="IPR050679">
    <property type="entry name" value="Bact_HTH_transcr_reg"/>
</dbReference>
<dbReference type="InterPro" id="IPR000524">
    <property type="entry name" value="Tscrpt_reg_HTH_GntR"/>
</dbReference>
<evidence type="ECO:0000259" key="5">
    <source>
        <dbReference type="PROSITE" id="PS50949"/>
    </source>
</evidence>
<evidence type="ECO:0000256" key="2">
    <source>
        <dbReference type="ARBA" id="ARBA00023125"/>
    </source>
</evidence>
<dbReference type="Pfam" id="PF13551">
    <property type="entry name" value="HTH_29"/>
    <property type="match status" value="1"/>
</dbReference>
<sequence>MPEQQETSRAATYRAIARDLGDEIRAGRIPPGRNLPSERELAGRYRVNRQTVRAALQYLRAQGQVASDRLGTYVLARHAGRPVQASLSRRREASFPGSFLRPGLSAVAVGWLGEGVLDPCTAEAFEVPRGTVVLTYGQQLRDADGHILQSSLSCFAPALLDRVPQLAAAVEAVGAGGGADPAELGDLFVWGAMAGLRLYRTDRVQVLLEVGEPEASAVPGFRLVVRRTVADQCGQALIVTCFQIGAEYAELTYRDGDAGLPGGPSSPETETDTGAGADIDPVADAARPSAAERAALESWALPSAPNRGLALRARIVLGCETATAEEVARRLGQSRAVVAAWRDRFRAGGVQALELSPRRGRSARARR</sequence>
<dbReference type="PRINTS" id="PR00035">
    <property type="entry name" value="HTHGNTR"/>
</dbReference>
<comment type="caution">
    <text evidence="6">The sequence shown here is derived from an EMBL/GenBank/DDBJ whole genome shotgun (WGS) entry which is preliminary data.</text>
</comment>
<dbReference type="SMART" id="SM00345">
    <property type="entry name" value="HTH_GNTR"/>
    <property type="match status" value="1"/>
</dbReference>
<dbReference type="SUPFAM" id="SSF46785">
    <property type="entry name" value="Winged helix' DNA-binding domain"/>
    <property type="match status" value="1"/>
</dbReference>
<dbReference type="PROSITE" id="PS50949">
    <property type="entry name" value="HTH_GNTR"/>
    <property type="match status" value="1"/>
</dbReference>
<name>A0A561EK08_9ACTN</name>
<proteinExistence type="predicted"/>
<evidence type="ECO:0000313" key="6">
    <source>
        <dbReference type="EMBL" id="TWE15944.1"/>
    </source>
</evidence>
<feature type="domain" description="HTH gntR-type" evidence="5">
    <location>
        <begin position="10"/>
        <end position="77"/>
    </location>
</feature>
<protein>
    <submittedName>
        <fullName evidence="6">Winged helix-turn helix protein</fullName>
    </submittedName>
</protein>
<gene>
    <name evidence="6" type="ORF">FB465_0898</name>
</gene>
<dbReference type="GO" id="GO:0003677">
    <property type="term" value="F:DNA binding"/>
    <property type="evidence" value="ECO:0007669"/>
    <property type="project" value="UniProtKB-KW"/>
</dbReference>